<keyword evidence="2" id="KW-0677">Repeat</keyword>
<dbReference type="SMART" id="SM00255">
    <property type="entry name" value="TIR"/>
    <property type="match status" value="1"/>
</dbReference>
<dbReference type="Gene3D" id="3.40.50.300">
    <property type="entry name" value="P-loop containing nucleotide triphosphate hydrolases"/>
    <property type="match status" value="1"/>
</dbReference>
<keyword evidence="1" id="KW-0433">Leucine-rich repeat</keyword>
<dbReference type="InterPro" id="IPR002182">
    <property type="entry name" value="NB-ARC"/>
</dbReference>
<feature type="compositionally biased region" description="Polar residues" evidence="5">
    <location>
        <begin position="1100"/>
        <end position="1109"/>
    </location>
</feature>
<dbReference type="InterPro" id="IPR035897">
    <property type="entry name" value="Toll_tir_struct_dom_sf"/>
</dbReference>
<evidence type="ECO:0000256" key="5">
    <source>
        <dbReference type="SAM" id="MobiDB-lite"/>
    </source>
</evidence>
<dbReference type="InterPro" id="IPR042197">
    <property type="entry name" value="Apaf_helical"/>
</dbReference>
<gene>
    <name evidence="8" type="primary">LOC110768671</name>
</gene>
<proteinExistence type="predicted"/>
<dbReference type="RefSeq" id="XP_021828190.1">
    <property type="nucleotide sequence ID" value="XM_021972498.1"/>
</dbReference>
<dbReference type="Gene3D" id="3.80.10.10">
    <property type="entry name" value="Ribonuclease Inhibitor"/>
    <property type="match status" value="2"/>
</dbReference>
<dbReference type="PROSITE" id="PS50104">
    <property type="entry name" value="TIR"/>
    <property type="match status" value="1"/>
</dbReference>
<dbReference type="Pfam" id="PF01582">
    <property type="entry name" value="TIR"/>
    <property type="match status" value="1"/>
</dbReference>
<organism evidence="7 8">
    <name type="scientific">Prunus avium</name>
    <name type="common">Cherry</name>
    <name type="synonym">Cerasus avium</name>
    <dbReference type="NCBI Taxonomy" id="42229"/>
    <lineage>
        <taxon>Eukaryota</taxon>
        <taxon>Viridiplantae</taxon>
        <taxon>Streptophyta</taxon>
        <taxon>Embryophyta</taxon>
        <taxon>Tracheophyta</taxon>
        <taxon>Spermatophyta</taxon>
        <taxon>Magnoliopsida</taxon>
        <taxon>eudicotyledons</taxon>
        <taxon>Gunneridae</taxon>
        <taxon>Pentapetalae</taxon>
        <taxon>rosids</taxon>
        <taxon>fabids</taxon>
        <taxon>Rosales</taxon>
        <taxon>Rosaceae</taxon>
        <taxon>Amygdaloideae</taxon>
        <taxon>Amygdaleae</taxon>
        <taxon>Prunus</taxon>
    </lineage>
</organism>
<dbReference type="KEGG" id="pavi:110768671"/>
<evidence type="ECO:0000256" key="1">
    <source>
        <dbReference type="ARBA" id="ARBA00022614"/>
    </source>
</evidence>
<feature type="region of interest" description="Disordered" evidence="5">
    <location>
        <begin position="1064"/>
        <end position="1109"/>
    </location>
</feature>
<dbReference type="FunFam" id="3.40.50.10140:FF:000007">
    <property type="entry name" value="Disease resistance protein (TIR-NBS-LRR class)"/>
    <property type="match status" value="1"/>
</dbReference>
<evidence type="ECO:0000256" key="2">
    <source>
        <dbReference type="ARBA" id="ARBA00022737"/>
    </source>
</evidence>
<dbReference type="PANTHER" id="PTHR11017:SF578">
    <property type="entry name" value="ADP-RIBOSYL CYCLASE_CYCLIC ADP-RIBOSE HYDROLASE"/>
    <property type="match status" value="1"/>
</dbReference>
<evidence type="ECO:0000313" key="8">
    <source>
        <dbReference type="RefSeq" id="XP_021828190.1"/>
    </source>
</evidence>
<reference evidence="8" key="1">
    <citation type="submission" date="2025-08" db="UniProtKB">
        <authorList>
            <consortium name="RefSeq"/>
        </authorList>
    </citation>
    <scope>IDENTIFICATION</scope>
</reference>
<protein>
    <submittedName>
        <fullName evidence="8">TMV resistance protein N-like isoform X1</fullName>
    </submittedName>
</protein>
<dbReference type="GO" id="GO:0006952">
    <property type="term" value="P:defense response"/>
    <property type="evidence" value="ECO:0007669"/>
    <property type="project" value="InterPro"/>
</dbReference>
<dbReference type="PANTHER" id="PTHR11017">
    <property type="entry name" value="LEUCINE-RICH REPEAT-CONTAINING PROTEIN"/>
    <property type="match status" value="1"/>
</dbReference>
<keyword evidence="7" id="KW-1185">Reference proteome</keyword>
<sequence>MNMVSMANQAASSSSSSFSNSCTYDVFLSFRGEDTRHNFTDHLYSALVQKGINTFIDDKLKRGGEISASLLKAIEKSRISIIVFSSKYAASKWCLDELDKILECKKLRQQKVWPIFYKVEPSDVRHQRGSFGEALGKHECKFKNNIHKVHRWRKALSEAANLSGWTFSDGDRHESQFIRKIVEDVSAEVSYHAYLDVGAHPVGIESYVGEIDKILEVGEKSIRMVGIWGTGGIGKTTIAKAVYNSIAHKFGGSCFLANVRENSMPHGGLVQLQETLLIDILRVKKLKLTNVDKGVDMIKKMLSNKKVLLILDDVNQLEQLHSLARGSDWFGSGSRIIITTRDKHLLTAHEVYFIYKVKELDYHEALELFSWNAFKRNVPPSDYVKVARRAVHYVQGLPLALTVLGSHLCGRSIDQWQASLNSYMRVPNKEIQEILKISFDALEDPVKEIFLHIACFFKGKYVDYVTQMLECCDLNPMIGIELLVEKALITTDGCRVLMHDLLEEMGKEIVRQESPNNPGKRSRLWFHEDIYHVLTENTGTDTIKGIMIKVPESYNQICLNAKSFSKMKSLNLFVNYDAHFSGNIDYLSNELRWLDWPGCSLQSLPSNFHPKKLAVLNMPQSCITRLPDGFKNLPKLTSVDFEGCKFLEKIPDFTGVTNLENLNLDYCTSLVEVHPSVGFLDKLVVLSLRGCSNLMKFPTQISLKSLEVMELGNCFRLENFPVIVEKMESLRYMNLQGTAIKELHSSIGYLIGLEELYLSNCEDLTTLPCSIYELQDLKVLDLHCCKSLREIPELPPKIRWLVASDCESLERFSKLSKIFKHKEESRGIYWMNLSNCYRLRSNLGYGVAKIENVFLNQASSDHDSAFDVVLPGYEVPKWFPYRKCELLIEAPRYRCGICEFSFEIPATVQLESIRLAFCAVFKVVQNSSGWHFGATISISDVCLERDYKFFSCSRKTASAHVWLKYIPLRTWKKSQIFETQPRFHPHRCRVRFYFESGARPVFLKSSSVDLLLVCDQDDLNYGTAVNHQQEELLSESLKPLNPQKRNLQQRASVLMKIDDANIKHHQEQPLNLSLEPTNPRKRKHNEERRHHRKQRDVEEQPSTSTSPMI</sequence>
<dbReference type="InterPro" id="IPR058546">
    <property type="entry name" value="RPS4B/Roq1-like_LRR"/>
</dbReference>
<dbReference type="InterPro" id="IPR032675">
    <property type="entry name" value="LRR_dom_sf"/>
</dbReference>
<name>A0A6P5TMC5_PRUAV</name>
<keyword evidence="3" id="KW-0611">Plant defense</keyword>
<dbReference type="Pfam" id="PF23282">
    <property type="entry name" value="WHD_ROQ1"/>
    <property type="match status" value="1"/>
</dbReference>
<dbReference type="Pfam" id="PF23286">
    <property type="entry name" value="LRR_13"/>
    <property type="match status" value="1"/>
</dbReference>
<dbReference type="Gene3D" id="3.40.50.10140">
    <property type="entry name" value="Toll/interleukin-1 receptor homology (TIR) domain"/>
    <property type="match status" value="1"/>
</dbReference>
<keyword evidence="4" id="KW-0520">NAD</keyword>
<evidence type="ECO:0000256" key="3">
    <source>
        <dbReference type="ARBA" id="ARBA00022821"/>
    </source>
</evidence>
<dbReference type="GO" id="GO:0043531">
    <property type="term" value="F:ADP binding"/>
    <property type="evidence" value="ECO:0007669"/>
    <property type="project" value="InterPro"/>
</dbReference>
<dbReference type="AlphaFoldDB" id="A0A6P5TMC5"/>
<evidence type="ECO:0000313" key="7">
    <source>
        <dbReference type="Proteomes" id="UP000515124"/>
    </source>
</evidence>
<evidence type="ECO:0000256" key="4">
    <source>
        <dbReference type="ARBA" id="ARBA00023027"/>
    </source>
</evidence>
<dbReference type="InterPro" id="IPR058192">
    <property type="entry name" value="WHD_ROQ1-like"/>
</dbReference>
<dbReference type="SUPFAM" id="SSF52058">
    <property type="entry name" value="L domain-like"/>
    <property type="match status" value="1"/>
</dbReference>
<dbReference type="GO" id="GO:0007165">
    <property type="term" value="P:signal transduction"/>
    <property type="evidence" value="ECO:0007669"/>
    <property type="project" value="InterPro"/>
</dbReference>
<dbReference type="GeneID" id="110768671"/>
<dbReference type="SUPFAM" id="SSF52540">
    <property type="entry name" value="P-loop containing nucleoside triphosphate hydrolases"/>
    <property type="match status" value="1"/>
</dbReference>
<dbReference type="PRINTS" id="PR00364">
    <property type="entry name" value="DISEASERSIST"/>
</dbReference>
<dbReference type="Pfam" id="PF00931">
    <property type="entry name" value="NB-ARC"/>
    <property type="match status" value="1"/>
</dbReference>
<dbReference type="Proteomes" id="UP000515124">
    <property type="component" value="Unplaced"/>
</dbReference>
<feature type="compositionally biased region" description="Basic residues" evidence="5">
    <location>
        <begin position="1079"/>
        <end position="1094"/>
    </location>
</feature>
<accession>A0A6P5TMC5</accession>
<dbReference type="InterPro" id="IPR044974">
    <property type="entry name" value="Disease_R_plants"/>
</dbReference>
<dbReference type="InterPro" id="IPR027417">
    <property type="entry name" value="P-loop_NTPase"/>
</dbReference>
<dbReference type="SUPFAM" id="SSF52200">
    <property type="entry name" value="Toll/Interleukin receptor TIR domain"/>
    <property type="match status" value="1"/>
</dbReference>
<dbReference type="InterPro" id="IPR000157">
    <property type="entry name" value="TIR_dom"/>
</dbReference>
<evidence type="ECO:0000259" key="6">
    <source>
        <dbReference type="PROSITE" id="PS50104"/>
    </source>
</evidence>
<dbReference type="Gene3D" id="1.10.8.430">
    <property type="entry name" value="Helical domain of apoptotic protease-activating factors"/>
    <property type="match status" value="1"/>
</dbReference>
<feature type="domain" description="TIR" evidence="6">
    <location>
        <begin position="22"/>
        <end position="189"/>
    </location>
</feature>